<proteinExistence type="predicted"/>
<evidence type="ECO:0000313" key="3">
    <source>
        <dbReference type="Proteomes" id="UP000245207"/>
    </source>
</evidence>
<feature type="compositionally biased region" description="Low complexity" evidence="1">
    <location>
        <begin position="80"/>
        <end position="94"/>
    </location>
</feature>
<protein>
    <submittedName>
        <fullName evidence="2">Uncharacterized protein</fullName>
    </submittedName>
</protein>
<dbReference type="AlphaFoldDB" id="A0A2U1NHQ1"/>
<keyword evidence="3" id="KW-1185">Reference proteome</keyword>
<feature type="region of interest" description="Disordered" evidence="1">
    <location>
        <begin position="69"/>
        <end position="144"/>
    </location>
</feature>
<dbReference type="Proteomes" id="UP000245207">
    <property type="component" value="Unassembled WGS sequence"/>
</dbReference>
<organism evidence="2 3">
    <name type="scientific">Artemisia annua</name>
    <name type="common">Sweet wormwood</name>
    <dbReference type="NCBI Taxonomy" id="35608"/>
    <lineage>
        <taxon>Eukaryota</taxon>
        <taxon>Viridiplantae</taxon>
        <taxon>Streptophyta</taxon>
        <taxon>Embryophyta</taxon>
        <taxon>Tracheophyta</taxon>
        <taxon>Spermatophyta</taxon>
        <taxon>Magnoliopsida</taxon>
        <taxon>eudicotyledons</taxon>
        <taxon>Gunneridae</taxon>
        <taxon>Pentapetalae</taxon>
        <taxon>asterids</taxon>
        <taxon>campanulids</taxon>
        <taxon>Asterales</taxon>
        <taxon>Asteraceae</taxon>
        <taxon>Asteroideae</taxon>
        <taxon>Anthemideae</taxon>
        <taxon>Artemisiinae</taxon>
        <taxon>Artemisia</taxon>
    </lineage>
</organism>
<comment type="caution">
    <text evidence="2">The sequence shown here is derived from an EMBL/GenBank/DDBJ whole genome shotgun (WGS) entry which is preliminary data.</text>
</comment>
<accession>A0A2U1NHQ1</accession>
<gene>
    <name evidence="2" type="ORF">CTI12_AA265310</name>
</gene>
<sequence length="144" mass="15696">MGGGKTSRGKFVPAERLGRIERWDSTVSRVGGHARKRLNPTATTSHNKTVGVKVTKGKSARSAFIRQTISEPPLGDQSFQAPPLAAEAPAVAAQQPPPVQPQQRRRQQAQVIPQRERSQRIMLKNFSKPITGPGSSIDNEIVIE</sequence>
<name>A0A2U1NHQ1_ARTAN</name>
<evidence type="ECO:0000313" key="2">
    <source>
        <dbReference type="EMBL" id="PWA73008.1"/>
    </source>
</evidence>
<feature type="region of interest" description="Disordered" evidence="1">
    <location>
        <begin position="28"/>
        <end position="50"/>
    </location>
</feature>
<evidence type="ECO:0000256" key="1">
    <source>
        <dbReference type="SAM" id="MobiDB-lite"/>
    </source>
</evidence>
<dbReference type="EMBL" id="PKPP01002805">
    <property type="protein sequence ID" value="PWA73008.1"/>
    <property type="molecule type" value="Genomic_DNA"/>
</dbReference>
<reference evidence="2 3" key="1">
    <citation type="journal article" date="2018" name="Mol. Plant">
        <title>The genome of Artemisia annua provides insight into the evolution of Asteraceae family and artemisinin biosynthesis.</title>
        <authorList>
            <person name="Shen Q."/>
            <person name="Zhang L."/>
            <person name="Liao Z."/>
            <person name="Wang S."/>
            <person name="Yan T."/>
            <person name="Shi P."/>
            <person name="Liu M."/>
            <person name="Fu X."/>
            <person name="Pan Q."/>
            <person name="Wang Y."/>
            <person name="Lv Z."/>
            <person name="Lu X."/>
            <person name="Zhang F."/>
            <person name="Jiang W."/>
            <person name="Ma Y."/>
            <person name="Chen M."/>
            <person name="Hao X."/>
            <person name="Li L."/>
            <person name="Tang Y."/>
            <person name="Lv G."/>
            <person name="Zhou Y."/>
            <person name="Sun X."/>
            <person name="Brodelius P.E."/>
            <person name="Rose J.K.C."/>
            <person name="Tang K."/>
        </authorList>
    </citation>
    <scope>NUCLEOTIDE SEQUENCE [LARGE SCALE GENOMIC DNA]</scope>
    <source>
        <strain evidence="3">cv. Huhao1</strain>
        <tissue evidence="2">Leaf</tissue>
    </source>
</reference>